<dbReference type="GO" id="GO:0000976">
    <property type="term" value="F:transcription cis-regulatory region binding"/>
    <property type="evidence" value="ECO:0007669"/>
    <property type="project" value="TreeGrafter"/>
</dbReference>
<dbReference type="AlphaFoldDB" id="A0A8T7M2Q5"/>
<keyword evidence="3" id="KW-0804">Transcription</keyword>
<dbReference type="PANTHER" id="PTHR30055:SF234">
    <property type="entry name" value="HTH-TYPE TRANSCRIPTIONAL REGULATOR BETI"/>
    <property type="match status" value="1"/>
</dbReference>
<dbReference type="PANTHER" id="PTHR30055">
    <property type="entry name" value="HTH-TYPE TRANSCRIPTIONAL REGULATOR RUTR"/>
    <property type="match status" value="1"/>
</dbReference>
<reference evidence="6 8" key="1">
    <citation type="submission" date="2020-06" db="EMBL/GenBank/DDBJ databases">
        <title>Anoxygenic phototrophic Chloroflexota member uses a Type I reaction center.</title>
        <authorList>
            <person name="Tsuji J.M."/>
            <person name="Shaw N.A."/>
            <person name="Nagashima S."/>
            <person name="Venkiteswaran J."/>
            <person name="Schiff S.L."/>
            <person name="Hanada S."/>
            <person name="Tank M."/>
            <person name="Neufeld J.D."/>
        </authorList>
    </citation>
    <scope>NUCLEOTIDE SEQUENCE [LARGE SCALE GENOMIC DNA]</scope>
    <source>
        <strain evidence="6">L227-S17</strain>
    </source>
</reference>
<sequence>MDVTQLKPEVPLSVAQKKLEKKQSIIEAARELFTTTGYESTTIADVARKAGVAVGTVYLYFKNKSELLYAVKGDWEYEFLAFLQDPALQQIPHYMRARPLMEACFELCNRQSDMIQMMGLQPQEIGGWEKTISDPIQIGIKTFFDEAIALGYMRPIDSQAASVLAFGMVSDALYQCFNVEGGKSVSRYIDALVDLLDHWLLMPPYLNKEI</sequence>
<name>A0A8T7M2Q5_9CHLR</name>
<feature type="DNA-binding region" description="H-T-H motif" evidence="4">
    <location>
        <begin position="42"/>
        <end position="61"/>
    </location>
</feature>
<dbReference type="PRINTS" id="PR00455">
    <property type="entry name" value="HTHTETR"/>
</dbReference>
<dbReference type="EMBL" id="JACATZ010000001">
    <property type="protein sequence ID" value="NWJ46381.1"/>
    <property type="molecule type" value="Genomic_DNA"/>
</dbReference>
<dbReference type="InterPro" id="IPR050109">
    <property type="entry name" value="HTH-type_TetR-like_transc_reg"/>
</dbReference>
<evidence type="ECO:0000313" key="9">
    <source>
        <dbReference type="Proteomes" id="UP001431572"/>
    </source>
</evidence>
<reference evidence="7" key="2">
    <citation type="journal article" date="2024" name="Nature">
        <title>Anoxygenic phototroph of the Chloroflexota uses a type I reaction centre.</title>
        <authorList>
            <person name="Tsuji J.M."/>
            <person name="Shaw N.A."/>
            <person name="Nagashima S."/>
            <person name="Venkiteswaran J.J."/>
            <person name="Schiff S.L."/>
            <person name="Watanabe T."/>
            <person name="Fukui M."/>
            <person name="Hanada S."/>
            <person name="Tank M."/>
            <person name="Neufeld J.D."/>
        </authorList>
    </citation>
    <scope>NUCLEOTIDE SEQUENCE</scope>
    <source>
        <strain evidence="7">L227-S17</strain>
    </source>
</reference>
<dbReference type="Proteomes" id="UP001431572">
    <property type="component" value="Chromosome 1"/>
</dbReference>
<evidence type="ECO:0000313" key="8">
    <source>
        <dbReference type="Proteomes" id="UP000521676"/>
    </source>
</evidence>
<evidence type="ECO:0000256" key="4">
    <source>
        <dbReference type="PROSITE-ProRule" id="PRU00335"/>
    </source>
</evidence>
<feature type="domain" description="HTH tetR-type" evidence="5">
    <location>
        <begin position="19"/>
        <end position="79"/>
    </location>
</feature>
<evidence type="ECO:0000256" key="2">
    <source>
        <dbReference type="ARBA" id="ARBA00023125"/>
    </source>
</evidence>
<proteinExistence type="predicted"/>
<dbReference type="InterPro" id="IPR009057">
    <property type="entry name" value="Homeodomain-like_sf"/>
</dbReference>
<dbReference type="InterPro" id="IPR023772">
    <property type="entry name" value="DNA-bd_HTH_TetR-type_CS"/>
</dbReference>
<dbReference type="GO" id="GO:0003700">
    <property type="term" value="F:DNA-binding transcription factor activity"/>
    <property type="evidence" value="ECO:0007669"/>
    <property type="project" value="TreeGrafter"/>
</dbReference>
<keyword evidence="9" id="KW-1185">Reference proteome</keyword>
<gene>
    <name evidence="6" type="ORF">HXX08_10930</name>
    <name evidence="7" type="ORF">OZ401_001530</name>
</gene>
<evidence type="ECO:0000256" key="3">
    <source>
        <dbReference type="ARBA" id="ARBA00023163"/>
    </source>
</evidence>
<dbReference type="InterPro" id="IPR001647">
    <property type="entry name" value="HTH_TetR"/>
</dbReference>
<protein>
    <submittedName>
        <fullName evidence="6">TetR/AcrR family transcriptional regulator</fullName>
    </submittedName>
</protein>
<dbReference type="EMBL" id="CP128399">
    <property type="protein sequence ID" value="WJW65752.1"/>
    <property type="molecule type" value="Genomic_DNA"/>
</dbReference>
<dbReference type="Pfam" id="PF00440">
    <property type="entry name" value="TetR_N"/>
    <property type="match status" value="1"/>
</dbReference>
<evidence type="ECO:0000313" key="6">
    <source>
        <dbReference type="EMBL" id="NWJ46381.1"/>
    </source>
</evidence>
<dbReference type="PROSITE" id="PS50977">
    <property type="entry name" value="HTH_TETR_2"/>
    <property type="match status" value="1"/>
</dbReference>
<dbReference type="SUPFAM" id="SSF46689">
    <property type="entry name" value="Homeodomain-like"/>
    <property type="match status" value="1"/>
</dbReference>
<keyword evidence="1" id="KW-0805">Transcription regulation</keyword>
<keyword evidence="2 4" id="KW-0238">DNA-binding</keyword>
<evidence type="ECO:0000313" key="7">
    <source>
        <dbReference type="EMBL" id="WJW65752.1"/>
    </source>
</evidence>
<accession>A0A8T7M2Q5</accession>
<organism evidence="6 8">
    <name type="scientific">Candidatus Chlorohelix allophototropha</name>
    <dbReference type="NCBI Taxonomy" id="3003348"/>
    <lineage>
        <taxon>Bacteria</taxon>
        <taxon>Bacillati</taxon>
        <taxon>Chloroflexota</taxon>
        <taxon>Chloroflexia</taxon>
        <taxon>Candidatus Chloroheliales</taxon>
        <taxon>Candidatus Chloroheliaceae</taxon>
        <taxon>Candidatus Chlorohelix</taxon>
    </lineage>
</organism>
<evidence type="ECO:0000259" key="5">
    <source>
        <dbReference type="PROSITE" id="PS50977"/>
    </source>
</evidence>
<evidence type="ECO:0000256" key="1">
    <source>
        <dbReference type="ARBA" id="ARBA00023015"/>
    </source>
</evidence>
<dbReference type="Gene3D" id="1.10.357.10">
    <property type="entry name" value="Tetracycline Repressor, domain 2"/>
    <property type="match status" value="1"/>
</dbReference>
<dbReference type="RefSeq" id="WP_341467637.1">
    <property type="nucleotide sequence ID" value="NZ_CP128399.1"/>
</dbReference>
<dbReference type="PROSITE" id="PS01081">
    <property type="entry name" value="HTH_TETR_1"/>
    <property type="match status" value="1"/>
</dbReference>
<dbReference type="Proteomes" id="UP000521676">
    <property type="component" value="Unassembled WGS sequence"/>
</dbReference>